<evidence type="ECO:0000313" key="3">
    <source>
        <dbReference type="Proteomes" id="UP000712281"/>
    </source>
</evidence>
<dbReference type="Proteomes" id="UP000712281">
    <property type="component" value="Unassembled WGS sequence"/>
</dbReference>
<comment type="caution">
    <text evidence="2">The sequence shown here is derived from an EMBL/GenBank/DDBJ whole genome shotgun (WGS) entry which is preliminary data.</text>
</comment>
<evidence type="ECO:0000256" key="1">
    <source>
        <dbReference type="SAM" id="MobiDB-lite"/>
    </source>
</evidence>
<reference evidence="2" key="1">
    <citation type="submission" date="2019-12" db="EMBL/GenBank/DDBJ databases">
        <title>Genome sequencing and annotation of Brassica cretica.</title>
        <authorList>
            <person name="Studholme D.J."/>
            <person name="Sarris P.F."/>
        </authorList>
    </citation>
    <scope>NUCLEOTIDE SEQUENCE</scope>
    <source>
        <strain evidence="2">PFS-001/15</strain>
        <tissue evidence="2">Leaf</tissue>
    </source>
</reference>
<dbReference type="EMBL" id="QGKW02000717">
    <property type="protein sequence ID" value="KAF2599322.1"/>
    <property type="molecule type" value="Genomic_DNA"/>
</dbReference>
<dbReference type="AlphaFoldDB" id="A0A8S9KZB2"/>
<evidence type="ECO:0000313" key="2">
    <source>
        <dbReference type="EMBL" id="KAF2599322.1"/>
    </source>
</evidence>
<feature type="region of interest" description="Disordered" evidence="1">
    <location>
        <begin position="1"/>
        <end position="50"/>
    </location>
</feature>
<name>A0A8S9KZB2_BRACR</name>
<organism evidence="2 3">
    <name type="scientific">Brassica cretica</name>
    <name type="common">Mustard</name>
    <dbReference type="NCBI Taxonomy" id="69181"/>
    <lineage>
        <taxon>Eukaryota</taxon>
        <taxon>Viridiplantae</taxon>
        <taxon>Streptophyta</taxon>
        <taxon>Embryophyta</taxon>
        <taxon>Tracheophyta</taxon>
        <taxon>Spermatophyta</taxon>
        <taxon>Magnoliopsida</taxon>
        <taxon>eudicotyledons</taxon>
        <taxon>Gunneridae</taxon>
        <taxon>Pentapetalae</taxon>
        <taxon>rosids</taxon>
        <taxon>malvids</taxon>
        <taxon>Brassicales</taxon>
        <taxon>Brassicaceae</taxon>
        <taxon>Brassiceae</taxon>
        <taxon>Brassica</taxon>
    </lineage>
</organism>
<gene>
    <name evidence="2" type="ORF">F2Q68_00011188</name>
</gene>
<protein>
    <submittedName>
        <fullName evidence="2">Uncharacterized protein</fullName>
    </submittedName>
</protein>
<sequence>MTEPADHEVIQAGVERVPRRSRQDDRSWDGSLSDRKEPPDGLVSKVSRLG</sequence>
<accession>A0A8S9KZB2</accession>
<proteinExistence type="predicted"/>
<feature type="compositionally biased region" description="Basic and acidic residues" evidence="1">
    <location>
        <begin position="16"/>
        <end position="39"/>
    </location>
</feature>